<comment type="caution">
    <text evidence="1">The sequence shown here is derived from an EMBL/GenBank/DDBJ whole genome shotgun (WGS) entry which is preliminary data.</text>
</comment>
<gene>
    <name evidence="1" type="ORF">FPE01S_01_16320</name>
</gene>
<protein>
    <recommendedName>
        <fullName evidence="3">Tetratricopeptide repeat protein</fullName>
    </recommendedName>
</protein>
<dbReference type="EMBL" id="BBWV01000001">
    <property type="protein sequence ID" value="GAO42617.1"/>
    <property type="molecule type" value="Genomic_DNA"/>
</dbReference>
<reference evidence="1 2" key="1">
    <citation type="submission" date="2015-04" db="EMBL/GenBank/DDBJ databases">
        <title>Whole genome shotgun sequence of Flavihumibacter petaseus NBRC 106054.</title>
        <authorList>
            <person name="Miyazawa S."/>
            <person name="Hosoyama A."/>
            <person name="Hashimoto M."/>
            <person name="Noguchi M."/>
            <person name="Tsuchikane K."/>
            <person name="Ohji S."/>
            <person name="Yamazoe A."/>
            <person name="Ichikawa N."/>
            <person name="Kimura A."/>
            <person name="Fujita N."/>
        </authorList>
    </citation>
    <scope>NUCLEOTIDE SEQUENCE [LARGE SCALE GENOMIC DNA]</scope>
    <source>
        <strain evidence="1 2">NBRC 106054</strain>
    </source>
</reference>
<dbReference type="OrthoDB" id="9778494at2"/>
<name>A0A0E9MY09_9BACT</name>
<dbReference type="STRING" id="1220578.FPE01S_01_16320"/>
<keyword evidence="2" id="KW-1185">Reference proteome</keyword>
<dbReference type="RefSeq" id="WP_052955609.1">
    <property type="nucleotide sequence ID" value="NZ_BBWV01000001.1"/>
</dbReference>
<dbReference type="InterPro" id="IPR011990">
    <property type="entry name" value="TPR-like_helical_dom_sf"/>
</dbReference>
<dbReference type="PANTHER" id="PTHR45588:SF1">
    <property type="entry name" value="WW DOMAIN-CONTAINING PROTEIN"/>
    <property type="match status" value="1"/>
</dbReference>
<organism evidence="1 2">
    <name type="scientific">Flavihumibacter petaseus NBRC 106054</name>
    <dbReference type="NCBI Taxonomy" id="1220578"/>
    <lineage>
        <taxon>Bacteria</taxon>
        <taxon>Pseudomonadati</taxon>
        <taxon>Bacteroidota</taxon>
        <taxon>Chitinophagia</taxon>
        <taxon>Chitinophagales</taxon>
        <taxon>Chitinophagaceae</taxon>
        <taxon>Flavihumibacter</taxon>
    </lineage>
</organism>
<evidence type="ECO:0008006" key="3">
    <source>
        <dbReference type="Google" id="ProtNLM"/>
    </source>
</evidence>
<evidence type="ECO:0000313" key="1">
    <source>
        <dbReference type="EMBL" id="GAO42617.1"/>
    </source>
</evidence>
<dbReference type="AlphaFoldDB" id="A0A0E9MY09"/>
<sequence length="575" mass="64978">MKLIGTFGILPLLMGIFYWWHFHPNDMVSRHSAAFPEDRQNISCSPSDPDFIWMAGNKFMIPLPGTGNHHYPVSTTNDSTQFYFNQGLTMYYSYHFPEARGSFREAARFDSTAIMAWWGRALVAGPGYNFVYSYRIQPAIKPVLEKMNSLLDQAAPKEKALVWALNQRYQKLPDHDSVAYFPAEYTAAMKKLSADYPDDADIQFLYVDAVMLEHPWNFWRNDGQPQSWTEAVVAVCERAMKMSPEHPAGLHYYIHLTEASRQPEVALTAADKLRLAYPGIAHMVHMSSHEYERNGDYSQGVEVNKLADRNLVMYDSLFPGFFRVKHASHYWAVQSYCAMSGAMHREAMDAAMFTRTLLQLSHDNTYDQYLFMLPSFAQVRAGRWAALISDTSVVQADWSYAKILQAFAKGLAFAHTGELRKARGLLDTCYRYQQDSILYVTDDPTNNLPIYGARVASGILEAEILWAGGKRNAAVAAIRRAVATEDSMTYLEPKEWLLPARQYLGHYLMVQKKFAEAAAVYREDLQMNPGNGWSALGLSQALTARGDRAGSDSAKVISMRSFGKADHQPPGSVYP</sequence>
<dbReference type="Gene3D" id="1.25.40.10">
    <property type="entry name" value="Tetratricopeptide repeat domain"/>
    <property type="match status" value="1"/>
</dbReference>
<proteinExistence type="predicted"/>
<accession>A0A0E9MY09</accession>
<dbReference type="Proteomes" id="UP000033121">
    <property type="component" value="Unassembled WGS sequence"/>
</dbReference>
<dbReference type="SUPFAM" id="SSF48452">
    <property type="entry name" value="TPR-like"/>
    <property type="match status" value="1"/>
</dbReference>
<dbReference type="PANTHER" id="PTHR45588">
    <property type="entry name" value="TPR DOMAIN-CONTAINING PROTEIN"/>
    <property type="match status" value="1"/>
</dbReference>
<evidence type="ECO:0000313" key="2">
    <source>
        <dbReference type="Proteomes" id="UP000033121"/>
    </source>
</evidence>